<feature type="compositionally biased region" description="Basic and acidic residues" evidence="1">
    <location>
        <begin position="27"/>
        <end position="44"/>
    </location>
</feature>
<reference evidence="2 3" key="1">
    <citation type="journal article" date="2023" name="G3 (Bethesda)">
        <title>A chromosome-length genome assembly and annotation of blackberry (Rubus argutus, cv. 'Hillquist').</title>
        <authorList>
            <person name="Bruna T."/>
            <person name="Aryal R."/>
            <person name="Dudchenko O."/>
            <person name="Sargent D.J."/>
            <person name="Mead D."/>
            <person name="Buti M."/>
            <person name="Cavallini A."/>
            <person name="Hytonen T."/>
            <person name="Andres J."/>
            <person name="Pham M."/>
            <person name="Weisz D."/>
            <person name="Mascagni F."/>
            <person name="Usai G."/>
            <person name="Natali L."/>
            <person name="Bassil N."/>
            <person name="Fernandez G.E."/>
            <person name="Lomsadze A."/>
            <person name="Armour M."/>
            <person name="Olukolu B."/>
            <person name="Poorten T."/>
            <person name="Britton C."/>
            <person name="Davik J."/>
            <person name="Ashrafi H."/>
            <person name="Aiden E.L."/>
            <person name="Borodovsky M."/>
            <person name="Worthington M."/>
        </authorList>
    </citation>
    <scope>NUCLEOTIDE SEQUENCE [LARGE SCALE GENOMIC DNA]</scope>
    <source>
        <strain evidence="2">PI 553951</strain>
    </source>
</reference>
<comment type="caution">
    <text evidence="2">The sequence shown here is derived from an EMBL/GenBank/DDBJ whole genome shotgun (WGS) entry which is preliminary data.</text>
</comment>
<accession>A0AAW1WE81</accession>
<feature type="region of interest" description="Disordered" evidence="1">
    <location>
        <begin position="20"/>
        <end position="52"/>
    </location>
</feature>
<proteinExistence type="predicted"/>
<sequence length="246" mass="28741">MAREKTWTFSVSFSQFFLSSSSEGTTEEVKEREEDKRRRSRETDDTPVASSKWRCRTRGMEAPMSDLWIYLFDDSEKVLGKKKLSEEDKGKRRKKLRVDYQPEARPKLPAGTQLVEIPEFFGDYVDDMLGYADRRAHAEGEFELEGELDMLVKGAKTSMMLAGDDLEAKTKECQREAKKRKALETEVEELGTMVHASRNRILRDFQNSQEYKHVLQVNYSEGYTDMLNMCIHHLVRRRWSGLMRVC</sequence>
<dbReference type="AlphaFoldDB" id="A0AAW1WE81"/>
<evidence type="ECO:0000256" key="1">
    <source>
        <dbReference type="SAM" id="MobiDB-lite"/>
    </source>
</evidence>
<keyword evidence="3" id="KW-1185">Reference proteome</keyword>
<organism evidence="2 3">
    <name type="scientific">Rubus argutus</name>
    <name type="common">Southern blackberry</name>
    <dbReference type="NCBI Taxonomy" id="59490"/>
    <lineage>
        <taxon>Eukaryota</taxon>
        <taxon>Viridiplantae</taxon>
        <taxon>Streptophyta</taxon>
        <taxon>Embryophyta</taxon>
        <taxon>Tracheophyta</taxon>
        <taxon>Spermatophyta</taxon>
        <taxon>Magnoliopsida</taxon>
        <taxon>eudicotyledons</taxon>
        <taxon>Gunneridae</taxon>
        <taxon>Pentapetalae</taxon>
        <taxon>rosids</taxon>
        <taxon>fabids</taxon>
        <taxon>Rosales</taxon>
        <taxon>Rosaceae</taxon>
        <taxon>Rosoideae</taxon>
        <taxon>Rosoideae incertae sedis</taxon>
        <taxon>Rubus</taxon>
    </lineage>
</organism>
<evidence type="ECO:0000313" key="3">
    <source>
        <dbReference type="Proteomes" id="UP001457282"/>
    </source>
</evidence>
<protein>
    <submittedName>
        <fullName evidence="2">Uncharacterized protein</fullName>
    </submittedName>
</protein>
<dbReference type="EMBL" id="JBEDUW010000006">
    <property type="protein sequence ID" value="KAK9922981.1"/>
    <property type="molecule type" value="Genomic_DNA"/>
</dbReference>
<name>A0AAW1WE81_RUBAR</name>
<dbReference type="Proteomes" id="UP001457282">
    <property type="component" value="Unassembled WGS sequence"/>
</dbReference>
<evidence type="ECO:0000313" key="2">
    <source>
        <dbReference type="EMBL" id="KAK9922981.1"/>
    </source>
</evidence>
<gene>
    <name evidence="2" type="ORF">M0R45_031417</name>
</gene>